<dbReference type="Proteomes" id="UP000076476">
    <property type="component" value="Unassembled WGS sequence"/>
</dbReference>
<dbReference type="Gene3D" id="3.60.160.10">
    <property type="entry name" value="Mitochondrial biogenesis AIM24"/>
    <property type="match status" value="1"/>
</dbReference>
<dbReference type="SUPFAM" id="SSF51219">
    <property type="entry name" value="TRAP-like"/>
    <property type="match status" value="1"/>
</dbReference>
<dbReference type="NCBIfam" id="TIGR00266">
    <property type="entry name" value="TIGR00266 family protein"/>
    <property type="match status" value="1"/>
</dbReference>
<gene>
    <name evidence="1" type="ORF">AP3564_13200</name>
    <name evidence="2" type="ORF">AZI98_18585</name>
</gene>
<accession>A0A164BVA8</accession>
<dbReference type="OrthoDB" id="9779518at2"/>
<evidence type="ECO:0000313" key="4">
    <source>
        <dbReference type="Proteomes" id="UP000214606"/>
    </source>
</evidence>
<protein>
    <submittedName>
        <fullName evidence="1">TIGR00266 family protein</fullName>
    </submittedName>
</protein>
<dbReference type="KEGG" id="apak:AP3564_13200"/>
<dbReference type="Pfam" id="PF01987">
    <property type="entry name" value="AIM24"/>
    <property type="match status" value="1"/>
</dbReference>
<dbReference type="Proteomes" id="UP000214606">
    <property type="component" value="Chromosome"/>
</dbReference>
<dbReference type="PANTHER" id="PTHR43657:SF1">
    <property type="entry name" value="ALTERED INHERITANCE OF MITOCHONDRIA PROTEIN 24, MITOCHONDRIAL"/>
    <property type="match status" value="1"/>
</dbReference>
<dbReference type="RefSeq" id="WP_063389744.1">
    <property type="nucleotide sequence ID" value="NZ_CP017703.1"/>
</dbReference>
<evidence type="ECO:0000313" key="3">
    <source>
        <dbReference type="Proteomes" id="UP000076476"/>
    </source>
</evidence>
<reference evidence="2 3" key="1">
    <citation type="submission" date="2016-04" db="EMBL/GenBank/DDBJ databases">
        <title>Draft genome sequence of Aeribacillus pallidus 8m3 from petroleum reservoir.</title>
        <authorList>
            <person name="Poltaraus A.B."/>
            <person name="Nazina T.N."/>
            <person name="Tourova T.P."/>
            <person name="Malakho S.M."/>
            <person name="Korshunova A.V."/>
            <person name="Sokolova D.S."/>
        </authorList>
    </citation>
    <scope>NUCLEOTIDE SEQUENCE [LARGE SCALE GENOMIC DNA]</scope>
    <source>
        <strain evidence="2 3">8m3</strain>
    </source>
</reference>
<dbReference type="EMBL" id="CP017703">
    <property type="protein sequence ID" value="ASS92411.1"/>
    <property type="molecule type" value="Genomic_DNA"/>
</dbReference>
<dbReference type="PANTHER" id="PTHR43657">
    <property type="entry name" value="TRYPTOPHAN RNA-BINDING ATTENUATOR PROTEIN-LIKE PROTEIN"/>
    <property type="match status" value="1"/>
</dbReference>
<reference evidence="1 4" key="2">
    <citation type="submission" date="2016-10" db="EMBL/GenBank/DDBJ databases">
        <title>The whole genome sequencing and assembly of Aeribacillus pallidus KCTC3564 strain.</title>
        <authorList>
            <person name="Lee Y.-J."/>
            <person name="Park M.-K."/>
            <person name="Yi H."/>
            <person name="Bahn Y.-S."/>
            <person name="Kim J.F."/>
            <person name="Lee D.-W."/>
        </authorList>
    </citation>
    <scope>NUCLEOTIDE SEQUENCE [LARGE SCALE GENOMIC DNA]</scope>
    <source>
        <strain evidence="1 4">KCTC3564</strain>
    </source>
</reference>
<dbReference type="InterPro" id="IPR002838">
    <property type="entry name" value="AIM24"/>
</dbReference>
<sequence length="259" mass="27659">MVAHEIEYKLHGDDMQFVEIELDPGESAIAEAGAMMMMDDGIEMETVFGDGSNQSKGLLGKLVGAGKRLITGESLFMTVFTNHQMEKKHVSFAAPYPGKIIPLDLKEFGGKVICQKDSFLCAAKGVSVGVEFQRKLGTGFFGGEGFIMQKLEGDGLAFLHAGGTIIQKDLLPGEKLKIDTGCLVAMTKDVDYNIEFVGKVKTAFFGGEGLFFATVRGPGSVWVQSLPFSRLADRVLAAQSGGKDEGSILGGIGDLFDGD</sequence>
<accession>A0A167YYT7</accession>
<dbReference type="InterPro" id="IPR016031">
    <property type="entry name" value="Trp_RNA-bd_attenuator-like_dom"/>
</dbReference>
<name>A0A167YYT7_9BACI</name>
<dbReference type="EMBL" id="LWBR01000079">
    <property type="protein sequence ID" value="KZN94715.1"/>
    <property type="molecule type" value="Genomic_DNA"/>
</dbReference>
<evidence type="ECO:0000313" key="1">
    <source>
        <dbReference type="EMBL" id="ASS92411.1"/>
    </source>
</evidence>
<evidence type="ECO:0000313" key="2">
    <source>
        <dbReference type="EMBL" id="KZN94715.1"/>
    </source>
</evidence>
<dbReference type="AlphaFoldDB" id="A0A167YYT7"/>
<dbReference type="InterPro" id="IPR036983">
    <property type="entry name" value="AIM24_sf"/>
</dbReference>
<organism evidence="2 3">
    <name type="scientific">Aeribacillus pallidus</name>
    <dbReference type="NCBI Taxonomy" id="33936"/>
    <lineage>
        <taxon>Bacteria</taxon>
        <taxon>Bacillati</taxon>
        <taxon>Bacillota</taxon>
        <taxon>Bacilli</taxon>
        <taxon>Bacillales</taxon>
        <taxon>Bacillaceae</taxon>
        <taxon>Aeribacillus</taxon>
    </lineage>
</organism>
<proteinExistence type="predicted"/>
<dbReference type="GeneID" id="301126011"/>
<keyword evidence="3" id="KW-1185">Reference proteome</keyword>